<comment type="similarity">
    <text evidence="1">Belongs to the protein disulfide isomerase family.</text>
</comment>
<proteinExistence type="inferred from homology"/>
<dbReference type="GO" id="GO:0009986">
    <property type="term" value="C:cell surface"/>
    <property type="evidence" value="ECO:0007669"/>
    <property type="project" value="TreeGrafter"/>
</dbReference>
<dbReference type="PROSITE" id="PS51352">
    <property type="entry name" value="THIOREDOXIN_2"/>
    <property type="match status" value="1"/>
</dbReference>
<dbReference type="EMBL" id="RJVU01057109">
    <property type="protein sequence ID" value="ROK35686.1"/>
    <property type="molecule type" value="Genomic_DNA"/>
</dbReference>
<keyword evidence="3" id="KW-0413">Isomerase</keyword>
<evidence type="ECO:0000313" key="4">
    <source>
        <dbReference type="Proteomes" id="UP000281406"/>
    </source>
</evidence>
<gene>
    <name evidence="3" type="ORF">DPX16_17429</name>
</gene>
<keyword evidence="4" id="KW-1185">Reference proteome</keyword>
<dbReference type="InterPro" id="IPR036249">
    <property type="entry name" value="Thioredoxin-like_sf"/>
</dbReference>
<accession>A0A3N0XZ94</accession>
<protein>
    <submittedName>
        <fullName evidence="3">Protein disulfide-isomerase A3</fullName>
    </submittedName>
</protein>
<dbReference type="InterPro" id="IPR013766">
    <property type="entry name" value="Thioredoxin_domain"/>
</dbReference>
<dbReference type="AlphaFoldDB" id="A0A3N0XZ94"/>
<feature type="domain" description="Thioredoxin" evidence="2">
    <location>
        <begin position="195"/>
        <end position="311"/>
    </location>
</feature>
<evidence type="ECO:0000256" key="1">
    <source>
        <dbReference type="ARBA" id="ARBA00006347"/>
    </source>
</evidence>
<dbReference type="OrthoDB" id="427280at2759"/>
<dbReference type="PROSITE" id="PS00194">
    <property type="entry name" value="THIOREDOXIN_1"/>
    <property type="match status" value="1"/>
</dbReference>
<dbReference type="FunFam" id="3.40.30.10:FF:000054">
    <property type="entry name" value="Disulfide-isomerase A3"/>
    <property type="match status" value="1"/>
</dbReference>
<dbReference type="InterPro" id="IPR017937">
    <property type="entry name" value="Thioredoxin_CS"/>
</dbReference>
<dbReference type="Pfam" id="PF13848">
    <property type="entry name" value="Thioredoxin_6"/>
    <property type="match status" value="1"/>
</dbReference>
<dbReference type="GO" id="GO:0034976">
    <property type="term" value="P:response to endoplasmic reticulum stress"/>
    <property type="evidence" value="ECO:0007669"/>
    <property type="project" value="TreeGrafter"/>
</dbReference>
<dbReference type="GO" id="GO:0005783">
    <property type="term" value="C:endoplasmic reticulum"/>
    <property type="evidence" value="ECO:0007669"/>
    <property type="project" value="TreeGrafter"/>
</dbReference>
<reference evidence="3 4" key="1">
    <citation type="submission" date="2018-10" db="EMBL/GenBank/DDBJ databases">
        <title>Genome assembly for a Yunnan-Guizhou Plateau 3E fish, Anabarilius grahami (Regan), and its evolutionary and genetic applications.</title>
        <authorList>
            <person name="Jiang W."/>
        </authorList>
    </citation>
    <scope>NUCLEOTIDE SEQUENCE [LARGE SCALE GENOMIC DNA]</scope>
    <source>
        <strain evidence="3">AG-KIZ</strain>
        <tissue evidence="3">Muscle</tissue>
    </source>
</reference>
<dbReference type="GO" id="GO:0006457">
    <property type="term" value="P:protein folding"/>
    <property type="evidence" value="ECO:0007669"/>
    <property type="project" value="TreeGrafter"/>
</dbReference>
<dbReference type="Proteomes" id="UP000281406">
    <property type="component" value="Unassembled WGS sequence"/>
</dbReference>
<dbReference type="Pfam" id="PF00085">
    <property type="entry name" value="Thioredoxin"/>
    <property type="match status" value="1"/>
</dbReference>
<dbReference type="Gene3D" id="3.40.30.10">
    <property type="entry name" value="Glutaredoxin"/>
    <property type="match status" value="3"/>
</dbReference>
<evidence type="ECO:0000259" key="2">
    <source>
        <dbReference type="PROSITE" id="PS51352"/>
    </source>
</evidence>
<dbReference type="PANTHER" id="PTHR18929">
    <property type="entry name" value="PROTEIN DISULFIDE ISOMERASE"/>
    <property type="match status" value="1"/>
</dbReference>
<name>A0A3N0XZ94_ANAGA</name>
<comment type="caution">
    <text evidence="3">The sequence shown here is derived from an EMBL/GenBank/DDBJ whole genome shotgun (WGS) entry which is preliminary data.</text>
</comment>
<sequence length="311" mass="35554">MLSLSARGRSDVLELRDADFDYLAPEHETLLVKFYAPWCVLLFRPPRLSSKFEDSVVQHGGPMSITGLRRFIRDNIFGLCPHLTKENKDSLKKRDLLTAYYDLDYLHNPKGSNYWRNRVLKVASKFSSQGLLFSVANRNDFMEELEDEFGLGASDGTELPFVTIRTRTGNKYTMREEFTRDGKSLESFLEDYFAGRLKHYVKSEPVPAKNNGPVKVVVADTFEQIVNDPEKDVLIEFYAPWCGHCKKLEPKYTELGEQLYSDPNIVIAKMDATANDVPQGYDGAREVKDFISFLKREASKPLVLNGVKEEL</sequence>
<organism evidence="3 4">
    <name type="scientific">Anabarilius grahami</name>
    <name type="common">Kanglang fish</name>
    <name type="synonym">Barilius grahami</name>
    <dbReference type="NCBI Taxonomy" id="495550"/>
    <lineage>
        <taxon>Eukaryota</taxon>
        <taxon>Metazoa</taxon>
        <taxon>Chordata</taxon>
        <taxon>Craniata</taxon>
        <taxon>Vertebrata</taxon>
        <taxon>Euteleostomi</taxon>
        <taxon>Actinopterygii</taxon>
        <taxon>Neopterygii</taxon>
        <taxon>Teleostei</taxon>
        <taxon>Ostariophysi</taxon>
        <taxon>Cypriniformes</taxon>
        <taxon>Xenocyprididae</taxon>
        <taxon>Xenocypridinae</taxon>
        <taxon>Xenocypridinae incertae sedis</taxon>
        <taxon>Anabarilius</taxon>
    </lineage>
</organism>
<dbReference type="SUPFAM" id="SSF52833">
    <property type="entry name" value="Thioredoxin-like"/>
    <property type="match status" value="3"/>
</dbReference>
<dbReference type="PANTHER" id="PTHR18929:SF45">
    <property type="entry name" value="PROTEIN DISULFIDE-ISOMERASE"/>
    <property type="match status" value="1"/>
</dbReference>
<dbReference type="CDD" id="cd03073">
    <property type="entry name" value="PDI_b'_ERp72_ERp57"/>
    <property type="match status" value="1"/>
</dbReference>
<dbReference type="CDD" id="cd02995">
    <property type="entry name" value="PDI_a_PDI_a'_C"/>
    <property type="match status" value="1"/>
</dbReference>
<dbReference type="GO" id="GO:0003756">
    <property type="term" value="F:protein disulfide isomerase activity"/>
    <property type="evidence" value="ECO:0007669"/>
    <property type="project" value="TreeGrafter"/>
</dbReference>
<evidence type="ECO:0000313" key="3">
    <source>
        <dbReference type="EMBL" id="ROK35686.1"/>
    </source>
</evidence>